<accession>A0A1V8TRW2</accession>
<feature type="transmembrane region" description="Helical" evidence="7">
    <location>
        <begin position="42"/>
        <end position="63"/>
    </location>
</feature>
<dbReference type="PANTHER" id="PTHR33048">
    <property type="entry name" value="PTH11-LIKE INTEGRAL MEMBRANE PROTEIN (AFU_ORTHOLOGUE AFUA_5G11245)"/>
    <property type="match status" value="1"/>
</dbReference>
<keyword evidence="2 7" id="KW-0812">Transmembrane</keyword>
<dbReference type="EMBL" id="NAJO01000002">
    <property type="protein sequence ID" value="OQO14034.1"/>
    <property type="molecule type" value="Genomic_DNA"/>
</dbReference>
<reference evidence="10" key="1">
    <citation type="submission" date="2017-03" db="EMBL/GenBank/DDBJ databases">
        <title>Genomes of endolithic fungi from Antarctica.</title>
        <authorList>
            <person name="Coleine C."/>
            <person name="Masonjones S."/>
            <person name="Stajich J.E."/>
        </authorList>
    </citation>
    <scope>NUCLEOTIDE SEQUENCE [LARGE SCALE GENOMIC DNA]</scope>
    <source>
        <strain evidence="10">CCFEE 5527</strain>
    </source>
</reference>
<keyword evidence="10" id="KW-1185">Reference proteome</keyword>
<dbReference type="OrthoDB" id="444631at2759"/>
<name>A0A1V8TRW2_9PEZI</name>
<comment type="similarity">
    <text evidence="5">Belongs to the SAT4 family.</text>
</comment>
<feature type="transmembrane region" description="Helical" evidence="7">
    <location>
        <begin position="230"/>
        <end position="250"/>
    </location>
</feature>
<dbReference type="InterPro" id="IPR052337">
    <property type="entry name" value="SAT4-like"/>
</dbReference>
<evidence type="ECO:0000256" key="3">
    <source>
        <dbReference type="ARBA" id="ARBA00022989"/>
    </source>
</evidence>
<feature type="compositionally biased region" description="Low complexity" evidence="6">
    <location>
        <begin position="331"/>
        <end position="343"/>
    </location>
</feature>
<protein>
    <recommendedName>
        <fullName evidence="8">Rhodopsin domain-containing protein</fullName>
    </recommendedName>
</protein>
<evidence type="ECO:0000256" key="4">
    <source>
        <dbReference type="ARBA" id="ARBA00023136"/>
    </source>
</evidence>
<keyword evidence="4 7" id="KW-0472">Membrane</keyword>
<gene>
    <name evidence="9" type="ORF">B0A48_00910</name>
</gene>
<evidence type="ECO:0000256" key="7">
    <source>
        <dbReference type="SAM" id="Phobius"/>
    </source>
</evidence>
<evidence type="ECO:0000259" key="8">
    <source>
        <dbReference type="Pfam" id="PF20684"/>
    </source>
</evidence>
<evidence type="ECO:0000313" key="10">
    <source>
        <dbReference type="Proteomes" id="UP000192596"/>
    </source>
</evidence>
<dbReference type="PANTHER" id="PTHR33048:SF47">
    <property type="entry name" value="INTEGRAL MEMBRANE PROTEIN-RELATED"/>
    <property type="match status" value="1"/>
</dbReference>
<evidence type="ECO:0000256" key="5">
    <source>
        <dbReference type="ARBA" id="ARBA00038359"/>
    </source>
</evidence>
<proteinExistence type="inferred from homology"/>
<dbReference type="Proteomes" id="UP000192596">
    <property type="component" value="Unassembled WGS sequence"/>
</dbReference>
<feature type="transmembrane region" description="Helical" evidence="7">
    <location>
        <begin position="75"/>
        <end position="94"/>
    </location>
</feature>
<feature type="transmembrane region" description="Helical" evidence="7">
    <location>
        <begin position="270"/>
        <end position="289"/>
    </location>
</feature>
<comment type="subcellular location">
    <subcellularLocation>
        <location evidence="1">Membrane</location>
        <topology evidence="1">Multi-pass membrane protein</topology>
    </subcellularLocation>
</comment>
<feature type="transmembrane region" description="Helical" evidence="7">
    <location>
        <begin position="153"/>
        <end position="175"/>
    </location>
</feature>
<feature type="transmembrane region" description="Helical" evidence="7">
    <location>
        <begin position="124"/>
        <end position="141"/>
    </location>
</feature>
<dbReference type="InParanoid" id="A0A1V8TRW2"/>
<feature type="region of interest" description="Disordered" evidence="6">
    <location>
        <begin position="322"/>
        <end position="349"/>
    </location>
</feature>
<dbReference type="InterPro" id="IPR049326">
    <property type="entry name" value="Rhodopsin_dom_fungi"/>
</dbReference>
<feature type="domain" description="Rhodopsin" evidence="8">
    <location>
        <begin position="59"/>
        <end position="294"/>
    </location>
</feature>
<comment type="caution">
    <text evidence="9">The sequence shown here is derived from an EMBL/GenBank/DDBJ whole genome shotgun (WGS) entry which is preliminary data.</text>
</comment>
<organism evidence="9 10">
    <name type="scientific">Cryoendolithus antarcticus</name>
    <dbReference type="NCBI Taxonomy" id="1507870"/>
    <lineage>
        <taxon>Eukaryota</taxon>
        <taxon>Fungi</taxon>
        <taxon>Dikarya</taxon>
        <taxon>Ascomycota</taxon>
        <taxon>Pezizomycotina</taxon>
        <taxon>Dothideomycetes</taxon>
        <taxon>Dothideomycetidae</taxon>
        <taxon>Cladosporiales</taxon>
        <taxon>Cladosporiaceae</taxon>
        <taxon>Cryoendolithus</taxon>
    </lineage>
</organism>
<keyword evidence="3 7" id="KW-1133">Transmembrane helix</keyword>
<evidence type="ECO:0000256" key="6">
    <source>
        <dbReference type="SAM" id="MobiDB-lite"/>
    </source>
</evidence>
<evidence type="ECO:0000256" key="2">
    <source>
        <dbReference type="ARBA" id="ARBA00022692"/>
    </source>
</evidence>
<dbReference type="GO" id="GO:0016020">
    <property type="term" value="C:membrane"/>
    <property type="evidence" value="ECO:0007669"/>
    <property type="project" value="UniProtKB-SubCell"/>
</dbReference>
<sequence>MAVLLHNLAVVNARVASSNDTATIPPSPQNVDFGTREIGWQALGPAIACTAHATIAVALRWYTRWKISRCLGRDDVVILFSMILTWCMCAIIGAELHEGMGVYSNSRMIDHPHLAKLAVTNNDIWALAVNATKASILVQYLRIFSDRVTRTCCWILMAMLVPAVTWASFGGTFLCRPVAKLWHPDLPGTCLSAEAYWLSAAGINIGLDFLVLILPLPGVTKLRLPRKQKICLVAVFLLGFFVCLVSVVRLATVWTEAKRGNFVESGVQAIIWSIVEANVGIICACLVAYKPLLAKYFPSMFEEHAVPEHCMRLPMVETSDGSTSGARLCAPPTNSQPSSPSTSKSRDTFMTMQSSSIAATINGAPQAEGMSFLDMLASGPGERSRTIRQ</sequence>
<evidence type="ECO:0000256" key="1">
    <source>
        <dbReference type="ARBA" id="ARBA00004141"/>
    </source>
</evidence>
<feature type="transmembrane region" description="Helical" evidence="7">
    <location>
        <begin position="195"/>
        <end position="218"/>
    </location>
</feature>
<evidence type="ECO:0000313" key="9">
    <source>
        <dbReference type="EMBL" id="OQO14034.1"/>
    </source>
</evidence>
<dbReference type="Pfam" id="PF20684">
    <property type="entry name" value="Fung_rhodopsin"/>
    <property type="match status" value="1"/>
</dbReference>
<dbReference type="STRING" id="1507870.A0A1V8TRW2"/>
<dbReference type="AlphaFoldDB" id="A0A1V8TRW2"/>